<protein>
    <submittedName>
        <fullName evidence="2">MFS transporter</fullName>
    </submittedName>
</protein>
<dbReference type="WBParaSite" id="SPAL_0001163200.1">
    <property type="protein sequence ID" value="SPAL_0001163200.1"/>
    <property type="gene ID" value="SPAL_0001163200"/>
</dbReference>
<dbReference type="Proteomes" id="UP000046392">
    <property type="component" value="Unplaced"/>
</dbReference>
<evidence type="ECO:0000313" key="1">
    <source>
        <dbReference type="Proteomes" id="UP000046392"/>
    </source>
</evidence>
<proteinExistence type="predicted"/>
<organism evidence="1 2">
    <name type="scientific">Strongyloides papillosus</name>
    <name type="common">Intestinal threadworm</name>
    <dbReference type="NCBI Taxonomy" id="174720"/>
    <lineage>
        <taxon>Eukaryota</taxon>
        <taxon>Metazoa</taxon>
        <taxon>Ecdysozoa</taxon>
        <taxon>Nematoda</taxon>
        <taxon>Chromadorea</taxon>
        <taxon>Rhabditida</taxon>
        <taxon>Tylenchina</taxon>
        <taxon>Panagrolaimomorpha</taxon>
        <taxon>Strongyloidoidea</taxon>
        <taxon>Strongyloididae</taxon>
        <taxon>Strongyloides</taxon>
    </lineage>
</organism>
<accession>A0A0N5C0V3</accession>
<reference evidence="2" key="1">
    <citation type="submission" date="2017-02" db="UniProtKB">
        <authorList>
            <consortium name="WormBaseParasite"/>
        </authorList>
    </citation>
    <scope>IDENTIFICATION</scope>
</reference>
<dbReference type="AlphaFoldDB" id="A0A0N5C0V3"/>
<sequence length="42" mass="5113">MRNNETKLVANKENLNFIWWDKFITFYGRHVVSPLVYMAHDN</sequence>
<name>A0A0N5C0V3_STREA</name>
<keyword evidence="1" id="KW-1185">Reference proteome</keyword>
<evidence type="ECO:0000313" key="2">
    <source>
        <dbReference type="WBParaSite" id="SPAL_0001163200.1"/>
    </source>
</evidence>